<comment type="function">
    <text evidence="4">Involved in iron-sulfur (Fe-S) cluster assembly. May act as a regulator of Fe-S biogenesis.</text>
</comment>
<dbReference type="AlphaFoldDB" id="A0A7G3G6Y6"/>
<dbReference type="InterPro" id="IPR020895">
    <property type="entry name" value="Frataxin_CS"/>
</dbReference>
<dbReference type="Gene3D" id="3.30.920.10">
    <property type="entry name" value="Frataxin/CyaY"/>
    <property type="match status" value="1"/>
</dbReference>
<dbReference type="RefSeq" id="WP_130105487.1">
    <property type="nucleotide sequence ID" value="NZ_CP025781.1"/>
</dbReference>
<accession>A0A7G3G6Y6</accession>
<dbReference type="GO" id="GO:0008199">
    <property type="term" value="F:ferric iron binding"/>
    <property type="evidence" value="ECO:0007669"/>
    <property type="project" value="InterPro"/>
</dbReference>
<reference evidence="5 6" key="1">
    <citation type="submission" date="2018-01" db="EMBL/GenBank/DDBJ databases">
        <title>Genome sequence of Iodobacter sp. strain PCH194 isolated from Indian Trans-Himalaya.</title>
        <authorList>
            <person name="Kumar V."/>
            <person name="Thakur V."/>
            <person name="Kumar S."/>
            <person name="Singh D."/>
        </authorList>
    </citation>
    <scope>NUCLEOTIDE SEQUENCE [LARGE SCALE GENOMIC DNA]</scope>
    <source>
        <strain evidence="5 6">PCH194</strain>
    </source>
</reference>
<keyword evidence="6" id="KW-1185">Reference proteome</keyword>
<evidence type="ECO:0000313" key="6">
    <source>
        <dbReference type="Proteomes" id="UP000515917"/>
    </source>
</evidence>
<evidence type="ECO:0000256" key="2">
    <source>
        <dbReference type="ARBA" id="ARBA00022723"/>
    </source>
</evidence>
<proteinExistence type="inferred from homology"/>
<comment type="similarity">
    <text evidence="1 4">Belongs to the frataxin family.</text>
</comment>
<dbReference type="PROSITE" id="PS50810">
    <property type="entry name" value="FRATAXIN_2"/>
    <property type="match status" value="1"/>
</dbReference>
<dbReference type="EMBL" id="CP025781">
    <property type="protein sequence ID" value="QBC42878.1"/>
    <property type="molecule type" value="Genomic_DNA"/>
</dbReference>
<dbReference type="InterPro" id="IPR036524">
    <property type="entry name" value="Frataxin/CyaY_sf"/>
</dbReference>
<evidence type="ECO:0000313" key="5">
    <source>
        <dbReference type="EMBL" id="QBC42878.1"/>
    </source>
</evidence>
<sequence length="103" mass="11488">MTESEFLDLSDSVFAKIEAALDNSDLDVDTLLSGNVLEIEFADRSKIIVNRHSANQELWIAARSGGYHYRLVDGVWQSTREAGEFFADLSTAISAHAKEEFSF</sequence>
<dbReference type="HAMAP" id="MF_00142">
    <property type="entry name" value="CyaY"/>
    <property type="match status" value="1"/>
</dbReference>
<gene>
    <name evidence="4" type="primary">cyaY</name>
    <name evidence="5" type="ORF">C1H71_04470</name>
</gene>
<organism evidence="5 6">
    <name type="scientific">Iodobacter fluviatilis</name>
    <dbReference type="NCBI Taxonomy" id="537"/>
    <lineage>
        <taxon>Bacteria</taxon>
        <taxon>Pseudomonadati</taxon>
        <taxon>Pseudomonadota</taxon>
        <taxon>Betaproteobacteria</taxon>
        <taxon>Neisseriales</taxon>
        <taxon>Chitinibacteraceae</taxon>
        <taxon>Iodobacter</taxon>
    </lineage>
</organism>
<dbReference type="SUPFAM" id="SSF55387">
    <property type="entry name" value="Frataxin/Nqo15-like"/>
    <property type="match status" value="1"/>
</dbReference>
<name>A0A7G3G6Y6_9NEIS</name>
<dbReference type="SMART" id="SM01219">
    <property type="entry name" value="Frataxin_Cyay"/>
    <property type="match status" value="1"/>
</dbReference>
<evidence type="ECO:0000256" key="1">
    <source>
        <dbReference type="ARBA" id="ARBA00008183"/>
    </source>
</evidence>
<evidence type="ECO:0000256" key="4">
    <source>
        <dbReference type="HAMAP-Rule" id="MF_00142"/>
    </source>
</evidence>
<dbReference type="GO" id="GO:0016226">
    <property type="term" value="P:iron-sulfur cluster assembly"/>
    <property type="evidence" value="ECO:0007669"/>
    <property type="project" value="UniProtKB-UniRule"/>
</dbReference>
<dbReference type="Pfam" id="PF01491">
    <property type="entry name" value="Frataxin_Cyay"/>
    <property type="match status" value="1"/>
</dbReference>
<evidence type="ECO:0000256" key="3">
    <source>
        <dbReference type="ARBA" id="ARBA00023004"/>
    </source>
</evidence>
<dbReference type="NCBIfam" id="TIGR03421">
    <property type="entry name" value="FeS_CyaY"/>
    <property type="match status" value="1"/>
</dbReference>
<protein>
    <recommendedName>
        <fullName evidence="4">Iron-sulfur cluster assembly protein CyaY</fullName>
    </recommendedName>
</protein>
<dbReference type="InterPro" id="IPR047584">
    <property type="entry name" value="CyaY"/>
</dbReference>
<dbReference type="InterPro" id="IPR002908">
    <property type="entry name" value="Frataxin/CyaY"/>
</dbReference>
<keyword evidence="3 4" id="KW-0408">Iron</keyword>
<dbReference type="GO" id="GO:0005737">
    <property type="term" value="C:cytoplasm"/>
    <property type="evidence" value="ECO:0007669"/>
    <property type="project" value="UniProtKB-ARBA"/>
</dbReference>
<dbReference type="PROSITE" id="PS01344">
    <property type="entry name" value="FRATAXIN_1"/>
    <property type="match status" value="1"/>
</dbReference>
<keyword evidence="2 4" id="KW-0479">Metal-binding</keyword>
<dbReference type="KEGG" id="ifl:C1H71_04470"/>
<dbReference type="Proteomes" id="UP000515917">
    <property type="component" value="Chromosome"/>
</dbReference>